<organism evidence="1 2">
    <name type="scientific">Planotetraspora kaengkrachanensis</name>
    <dbReference type="NCBI Taxonomy" id="575193"/>
    <lineage>
        <taxon>Bacteria</taxon>
        <taxon>Bacillati</taxon>
        <taxon>Actinomycetota</taxon>
        <taxon>Actinomycetes</taxon>
        <taxon>Streptosporangiales</taxon>
        <taxon>Streptosporangiaceae</taxon>
        <taxon>Planotetraspora</taxon>
    </lineage>
</organism>
<gene>
    <name evidence="1" type="ORF">Pka01_27270</name>
</gene>
<comment type="caution">
    <text evidence="1">The sequence shown here is derived from an EMBL/GenBank/DDBJ whole genome shotgun (WGS) entry which is preliminary data.</text>
</comment>
<dbReference type="AlphaFoldDB" id="A0A8J3M5E8"/>
<evidence type="ECO:0000313" key="2">
    <source>
        <dbReference type="Proteomes" id="UP000630097"/>
    </source>
</evidence>
<proteinExistence type="predicted"/>
<sequence length="93" mass="9954">MKRGQRTDHDGRVDVAIRTELWTVDDAAAQLHPEMTPAQVRALILIAGLQPLGRKPAGRYGGRPPAVYDGEQLRQAHAVGRAPAGGTCGFVTN</sequence>
<keyword evidence="2" id="KW-1185">Reference proteome</keyword>
<evidence type="ECO:0000313" key="1">
    <source>
        <dbReference type="EMBL" id="GIG79600.1"/>
    </source>
</evidence>
<reference evidence="1 2" key="1">
    <citation type="submission" date="2021-01" db="EMBL/GenBank/DDBJ databases">
        <title>Whole genome shotgun sequence of Planotetraspora kaengkrachanensis NBRC 104272.</title>
        <authorList>
            <person name="Komaki H."/>
            <person name="Tamura T."/>
        </authorList>
    </citation>
    <scope>NUCLEOTIDE SEQUENCE [LARGE SCALE GENOMIC DNA]</scope>
    <source>
        <strain evidence="1 2">NBRC 104272</strain>
    </source>
</reference>
<accession>A0A8J3M5E8</accession>
<name>A0A8J3M5E8_9ACTN</name>
<protein>
    <submittedName>
        <fullName evidence="1">Uncharacterized protein</fullName>
    </submittedName>
</protein>
<dbReference type="Proteomes" id="UP000630097">
    <property type="component" value="Unassembled WGS sequence"/>
</dbReference>
<dbReference type="EMBL" id="BONV01000009">
    <property type="protein sequence ID" value="GIG79600.1"/>
    <property type="molecule type" value="Genomic_DNA"/>
</dbReference>